<dbReference type="Proteomes" id="UP000187455">
    <property type="component" value="Unassembled WGS sequence"/>
</dbReference>
<name>A0A1R0GQZ5_9FUNG</name>
<sequence length="649" mass="73297">MESQRVGDDHGMDQISYSPLTVPIISKPPPKSFQKNLYLFPVQKSPISPKPTILDWSSEYNTETNFSNSKFRGYDTSSISTDSTRTSQWNYDYLKTHRSSYNVSPNPYGIRVSPLSPNSIKPEYRYSYSGSITKDAKADGVRISSIWEKKNEIQTPDSSFHASLEYGDQTQNFNVSNSTIFSDFKVSKIAKHLPKHINLSNENNDSSKPLRKISSSVTNNPIANTEMCASIGKKNSSKKINDSSTFKTSFIVDGGVKEATKGVPKKARVTSLRSVPKIYTPNEPNGPQKINMFTKPQAHNPLTKGDKNEELENEKREKDIKNNEVNKYRLSTSILDFSVSKNGIEPKSLVDELGLEQPAIEDAKKGQERIGKFDQFKNPRLKLPIHKHHTLPNLSNETVYISKLNNSVILFEPDSGEFRDYSYCQPQDVKRTSFFQIQDSGNTDECKSVSEQDGESENSLVLYNCFKSEINPVVKKVIKIIEGSELNSFSKFDSEDKKNGVNPFEHLKNNSAEKNSDGTNIEQKFKEFSKIDGIESFEKTKIDEPSGKINIGLSEMDKMVLFLKNENFSDILNENKKYFKPKLELVKKKRSKLVRKSKLENKKASGYEVLPSPKIEKGEFADIENSVKAECLGSVSNTFSVAYTRCMSN</sequence>
<gene>
    <name evidence="2" type="ORF">AYI68_g6625</name>
</gene>
<organism evidence="2 3">
    <name type="scientific">Smittium mucronatum</name>
    <dbReference type="NCBI Taxonomy" id="133383"/>
    <lineage>
        <taxon>Eukaryota</taxon>
        <taxon>Fungi</taxon>
        <taxon>Fungi incertae sedis</taxon>
        <taxon>Zoopagomycota</taxon>
        <taxon>Kickxellomycotina</taxon>
        <taxon>Harpellomycetes</taxon>
        <taxon>Harpellales</taxon>
        <taxon>Legeriomycetaceae</taxon>
        <taxon>Smittium</taxon>
    </lineage>
</organism>
<reference evidence="2 3" key="1">
    <citation type="journal article" date="2016" name="Mol. Biol. Evol.">
        <title>Genome-Wide Survey of Gut Fungi (Harpellales) Reveals the First Horizontally Transferred Ubiquitin Gene from a Mosquito Host.</title>
        <authorList>
            <person name="Wang Y."/>
            <person name="White M.M."/>
            <person name="Kvist S."/>
            <person name="Moncalvo J.M."/>
        </authorList>
    </citation>
    <scope>NUCLEOTIDE SEQUENCE [LARGE SCALE GENOMIC DNA]</scope>
    <source>
        <strain evidence="2 3">ALG-7-W6</strain>
    </source>
</reference>
<evidence type="ECO:0000313" key="2">
    <source>
        <dbReference type="EMBL" id="OLY79313.1"/>
    </source>
</evidence>
<comment type="caution">
    <text evidence="2">The sequence shown here is derived from an EMBL/GenBank/DDBJ whole genome shotgun (WGS) entry which is preliminary data.</text>
</comment>
<evidence type="ECO:0000256" key="1">
    <source>
        <dbReference type="SAM" id="MobiDB-lite"/>
    </source>
</evidence>
<keyword evidence="3" id="KW-1185">Reference proteome</keyword>
<feature type="region of interest" description="Disordered" evidence="1">
    <location>
        <begin position="294"/>
        <end position="318"/>
    </location>
</feature>
<proteinExistence type="predicted"/>
<dbReference type="EMBL" id="LSSL01004638">
    <property type="protein sequence ID" value="OLY79313.1"/>
    <property type="molecule type" value="Genomic_DNA"/>
</dbReference>
<evidence type="ECO:0000313" key="3">
    <source>
        <dbReference type="Proteomes" id="UP000187455"/>
    </source>
</evidence>
<feature type="compositionally biased region" description="Basic and acidic residues" evidence="1">
    <location>
        <begin position="304"/>
        <end position="318"/>
    </location>
</feature>
<dbReference type="AlphaFoldDB" id="A0A1R0GQZ5"/>
<accession>A0A1R0GQZ5</accession>
<protein>
    <submittedName>
        <fullName evidence="2">Uncharacterized protein</fullName>
    </submittedName>
</protein>